<reference evidence="4" key="2">
    <citation type="submission" date="2019-09" db="UniProtKB">
        <authorList>
            <consortium name="WormBaseParasite"/>
        </authorList>
    </citation>
    <scope>IDENTIFICATION</scope>
</reference>
<evidence type="ECO:0000313" key="4">
    <source>
        <dbReference type="WBParaSite" id="HPBE_0000108001-mRNA-1"/>
    </source>
</evidence>
<sequence length="81" mass="8914">MDSSSSSDEQKQRFKDLRGRIPRETTVIEAEAGKPEEALHSTVTHRKLNYLLEALQGDALESAKQYEASASTYSLAPSISS</sequence>
<gene>
    <name evidence="2" type="ORF">HPBE_LOCUS1081</name>
</gene>
<reference evidence="2 3" key="1">
    <citation type="submission" date="2018-11" db="EMBL/GenBank/DDBJ databases">
        <authorList>
            <consortium name="Pathogen Informatics"/>
        </authorList>
    </citation>
    <scope>NUCLEOTIDE SEQUENCE [LARGE SCALE GENOMIC DNA]</scope>
</reference>
<protein>
    <submittedName>
        <fullName evidence="4">Actin-related protein 2/3 complex subunit 5</fullName>
    </submittedName>
</protein>
<dbReference type="Proteomes" id="UP000050761">
    <property type="component" value="Unassembled WGS sequence"/>
</dbReference>
<accession>A0A183F4I8</accession>
<dbReference type="AlphaFoldDB" id="A0A183F4I8"/>
<accession>A0A3P7UF65</accession>
<evidence type="ECO:0000313" key="3">
    <source>
        <dbReference type="Proteomes" id="UP000050761"/>
    </source>
</evidence>
<evidence type="ECO:0000313" key="2">
    <source>
        <dbReference type="EMBL" id="VDO19463.1"/>
    </source>
</evidence>
<evidence type="ECO:0000256" key="1">
    <source>
        <dbReference type="SAM" id="MobiDB-lite"/>
    </source>
</evidence>
<dbReference type="EMBL" id="UZAH01001053">
    <property type="protein sequence ID" value="VDO19463.1"/>
    <property type="molecule type" value="Genomic_DNA"/>
</dbReference>
<dbReference type="WBParaSite" id="HPBE_0000108001-mRNA-1">
    <property type="protein sequence ID" value="HPBE_0000108001-mRNA-1"/>
    <property type="gene ID" value="HPBE_0000108001"/>
</dbReference>
<keyword evidence="3" id="KW-1185">Reference proteome</keyword>
<feature type="region of interest" description="Disordered" evidence="1">
    <location>
        <begin position="1"/>
        <end position="20"/>
    </location>
</feature>
<proteinExistence type="predicted"/>
<organism evidence="3 4">
    <name type="scientific">Heligmosomoides polygyrus</name>
    <name type="common">Parasitic roundworm</name>
    <dbReference type="NCBI Taxonomy" id="6339"/>
    <lineage>
        <taxon>Eukaryota</taxon>
        <taxon>Metazoa</taxon>
        <taxon>Ecdysozoa</taxon>
        <taxon>Nematoda</taxon>
        <taxon>Chromadorea</taxon>
        <taxon>Rhabditida</taxon>
        <taxon>Rhabditina</taxon>
        <taxon>Rhabditomorpha</taxon>
        <taxon>Strongyloidea</taxon>
        <taxon>Heligmosomidae</taxon>
        <taxon>Heligmosomoides</taxon>
    </lineage>
</organism>
<feature type="compositionally biased region" description="Basic and acidic residues" evidence="1">
    <location>
        <begin position="8"/>
        <end position="20"/>
    </location>
</feature>
<name>A0A183F4I8_HELPZ</name>